<dbReference type="AlphaFoldDB" id="A0A934W7F4"/>
<protein>
    <recommendedName>
        <fullName evidence="4">EF-hand domain-containing protein</fullName>
    </recommendedName>
</protein>
<name>A0A934W7F4_9BURK</name>
<evidence type="ECO:0000313" key="3">
    <source>
        <dbReference type="Proteomes" id="UP000622890"/>
    </source>
</evidence>
<keyword evidence="3" id="KW-1185">Reference proteome</keyword>
<evidence type="ECO:0000313" key="2">
    <source>
        <dbReference type="EMBL" id="MBK4736315.1"/>
    </source>
</evidence>
<dbReference type="PROSITE" id="PS51257">
    <property type="entry name" value="PROKAR_LIPOPROTEIN"/>
    <property type="match status" value="1"/>
</dbReference>
<reference evidence="2" key="1">
    <citation type="submission" date="2021-01" db="EMBL/GenBank/DDBJ databases">
        <title>Genome sequence of strain Noviherbaspirillum sp. DKR-6.</title>
        <authorList>
            <person name="Chaudhary D.K."/>
        </authorList>
    </citation>
    <scope>NUCLEOTIDE SEQUENCE</scope>
    <source>
        <strain evidence="2">DKR-6</strain>
    </source>
</reference>
<dbReference type="Proteomes" id="UP000622890">
    <property type="component" value="Unassembled WGS sequence"/>
</dbReference>
<proteinExistence type="predicted"/>
<gene>
    <name evidence="2" type="ORF">JJB74_16960</name>
</gene>
<evidence type="ECO:0008006" key="4">
    <source>
        <dbReference type="Google" id="ProtNLM"/>
    </source>
</evidence>
<dbReference type="RefSeq" id="WP_200593655.1">
    <property type="nucleotide sequence ID" value="NZ_JAEPBG010000007.1"/>
</dbReference>
<dbReference type="PROSITE" id="PS00018">
    <property type="entry name" value="EF_HAND_1"/>
    <property type="match status" value="1"/>
</dbReference>
<dbReference type="InterPro" id="IPR018247">
    <property type="entry name" value="EF_Hand_1_Ca_BS"/>
</dbReference>
<comment type="caution">
    <text evidence="2">The sequence shown here is derived from an EMBL/GenBank/DDBJ whole genome shotgun (WGS) entry which is preliminary data.</text>
</comment>
<organism evidence="2 3">
    <name type="scientific">Noviherbaspirillum pedocola</name>
    <dbReference type="NCBI Taxonomy" id="2801341"/>
    <lineage>
        <taxon>Bacteria</taxon>
        <taxon>Pseudomonadati</taxon>
        <taxon>Pseudomonadota</taxon>
        <taxon>Betaproteobacteria</taxon>
        <taxon>Burkholderiales</taxon>
        <taxon>Oxalobacteraceae</taxon>
        <taxon>Noviherbaspirillum</taxon>
    </lineage>
</organism>
<accession>A0A934W7F4</accession>
<feature type="signal peptide" evidence="1">
    <location>
        <begin position="1"/>
        <end position="15"/>
    </location>
</feature>
<evidence type="ECO:0000256" key="1">
    <source>
        <dbReference type="SAM" id="SignalP"/>
    </source>
</evidence>
<feature type="chain" id="PRO_5038139994" description="EF-hand domain-containing protein" evidence="1">
    <location>
        <begin position="16"/>
        <end position="385"/>
    </location>
</feature>
<keyword evidence="1" id="KW-0732">Signal</keyword>
<dbReference type="EMBL" id="JAEPBG010000007">
    <property type="protein sequence ID" value="MBK4736315.1"/>
    <property type="molecule type" value="Genomic_DNA"/>
</dbReference>
<sequence length="385" mass="39184">MRKTLTIATIPFLLAACGGGGSDNSTTASTAASSVVLNGQVSDGPIAGAKVCLFSDGTQVRDASGAAICSGNTDAQGNYSMTIPGNLPSGLLTLVASNGASIKLTSTLGASTSVLQSADSTGNVTSTKLPAIRITHFTTADSVLADTNNDGVVSQDEYKAYVANYSQTRQVAAIIKAAIDYNQSATLIGGQTGDTLLLARAAARNGTLGTSNKTAAQWLADPANANIIAAVDSDVATELAGKFANYQLSTVVTGFKIPPAVSANGGSATIHCEINTNNESATVQLVFDAARGIVILRHDGIDVTGSYNAQTGAINLTENDAFAPTMTTPSGITYYSEGYFKLNGTLNASTGNIAGSYSELTANTWSVDSSREECSATGSVTLTKL</sequence>